<evidence type="ECO:0000313" key="2">
    <source>
        <dbReference type="EMBL" id="CRK40424.1"/>
    </source>
</evidence>
<sequence length="100" mass="11413">YAIHVQLPSWLFFKAWDYQVLKSAAGWQTNLQVWNIRPSSSLVFLYARMATLGANLNVLKTLLAMGVDVCALDRRGKSAVHTVGYFFLRKAMRDYNVTID</sequence>
<proteinExistence type="predicted"/>
<dbReference type="EMBL" id="CVQI01032053">
    <property type="protein sequence ID" value="CRK40424.1"/>
    <property type="molecule type" value="Genomic_DNA"/>
</dbReference>
<dbReference type="AlphaFoldDB" id="A0A0G4KWI1"/>
<feature type="non-terminal residue" evidence="1">
    <location>
        <position position="1"/>
    </location>
</feature>
<evidence type="ECO:0000313" key="1">
    <source>
        <dbReference type="EMBL" id="CRK14046.1"/>
    </source>
</evidence>
<reference evidence="3 4" key="1">
    <citation type="submission" date="2015-05" db="EMBL/GenBank/DDBJ databases">
        <authorList>
            <person name="Fogelqvist Johan"/>
        </authorList>
    </citation>
    <scope>NUCLEOTIDE SEQUENCE [LARGE SCALE GENOMIC DNA]</scope>
    <source>
        <strain evidence="1">VL1</strain>
        <strain evidence="2">VL2</strain>
    </source>
</reference>
<accession>A0A0G4KWI1</accession>
<dbReference type="Proteomes" id="UP000044602">
    <property type="component" value="Unassembled WGS sequence"/>
</dbReference>
<gene>
    <name evidence="1" type="ORF">BN1708_017221</name>
    <name evidence="2" type="ORF">BN1723_015712</name>
</gene>
<name>A0A0G4KWI1_VERLO</name>
<organism evidence="1 3">
    <name type="scientific">Verticillium longisporum</name>
    <name type="common">Verticillium dahliae var. longisporum</name>
    <dbReference type="NCBI Taxonomy" id="100787"/>
    <lineage>
        <taxon>Eukaryota</taxon>
        <taxon>Fungi</taxon>
        <taxon>Dikarya</taxon>
        <taxon>Ascomycota</taxon>
        <taxon>Pezizomycotina</taxon>
        <taxon>Sordariomycetes</taxon>
        <taxon>Hypocreomycetidae</taxon>
        <taxon>Glomerellales</taxon>
        <taxon>Plectosphaerellaceae</taxon>
        <taxon>Verticillium</taxon>
    </lineage>
</organism>
<evidence type="ECO:0000313" key="4">
    <source>
        <dbReference type="Proteomes" id="UP000045706"/>
    </source>
</evidence>
<dbReference type="EMBL" id="CVQH01005280">
    <property type="protein sequence ID" value="CRK14046.1"/>
    <property type="molecule type" value="Genomic_DNA"/>
</dbReference>
<feature type="non-terminal residue" evidence="1">
    <location>
        <position position="100"/>
    </location>
</feature>
<evidence type="ECO:0000313" key="3">
    <source>
        <dbReference type="Proteomes" id="UP000044602"/>
    </source>
</evidence>
<protein>
    <submittedName>
        <fullName evidence="1">Uncharacterized protein</fullName>
    </submittedName>
</protein>
<dbReference type="Proteomes" id="UP000045706">
    <property type="component" value="Unassembled WGS sequence"/>
</dbReference>
<dbReference type="STRING" id="100787.A0A0G4KWI1"/>
<keyword evidence="3" id="KW-1185">Reference proteome</keyword>